<feature type="transmembrane region" description="Helical" evidence="1">
    <location>
        <begin position="17"/>
        <end position="36"/>
    </location>
</feature>
<evidence type="ECO:0000313" key="3">
    <source>
        <dbReference type="Proteomes" id="UP000198749"/>
    </source>
</evidence>
<dbReference type="Proteomes" id="UP000198749">
    <property type="component" value="Unassembled WGS sequence"/>
</dbReference>
<evidence type="ECO:0000313" key="2">
    <source>
        <dbReference type="EMBL" id="SEQ62812.1"/>
    </source>
</evidence>
<feature type="transmembrane region" description="Helical" evidence="1">
    <location>
        <begin position="52"/>
        <end position="69"/>
    </location>
</feature>
<name>A0A1H9HKR7_9GAMM</name>
<dbReference type="EMBL" id="FOGB01000005">
    <property type="protein sequence ID" value="SEQ62812.1"/>
    <property type="molecule type" value="Genomic_DNA"/>
</dbReference>
<dbReference type="AlphaFoldDB" id="A0A1H9HKR7"/>
<keyword evidence="3" id="KW-1185">Reference proteome</keyword>
<keyword evidence="1" id="KW-0812">Transmembrane</keyword>
<sequence length="197" mass="21954">MSTIARQEYLQQITQRLVLFTGVVLTILSLTLYGFIRRSSCELPDSCEPRSYLVVLVFVTGLLGGFVSIQQRLPSIALDELKVLAGSWISITLIPINGGIFAIVLMLMFVGHIVQGALFPAYPAPGDFVINDAESFNRWITGAYPVDGVEVAKLLFWSFVAGFSERLVPQIIRRTSDELMAEKREGEKEVNKPEKEQ</sequence>
<evidence type="ECO:0000256" key="1">
    <source>
        <dbReference type="SAM" id="Phobius"/>
    </source>
</evidence>
<keyword evidence="1" id="KW-1133">Transmembrane helix</keyword>
<dbReference type="RefSeq" id="WP_091357828.1">
    <property type="nucleotide sequence ID" value="NZ_AP025284.1"/>
</dbReference>
<protein>
    <submittedName>
        <fullName evidence="2">Uncharacterized protein</fullName>
    </submittedName>
</protein>
<keyword evidence="1" id="KW-0472">Membrane</keyword>
<dbReference type="OrthoDB" id="7594417at2"/>
<reference evidence="3" key="1">
    <citation type="submission" date="2016-10" db="EMBL/GenBank/DDBJ databases">
        <authorList>
            <person name="Varghese N."/>
            <person name="Submissions S."/>
        </authorList>
    </citation>
    <scope>NUCLEOTIDE SEQUENCE [LARGE SCALE GENOMIC DNA]</scope>
    <source>
        <strain evidence="3">DSM 18887</strain>
    </source>
</reference>
<organism evidence="2 3">
    <name type="scientific">Amphritea atlantica</name>
    <dbReference type="NCBI Taxonomy" id="355243"/>
    <lineage>
        <taxon>Bacteria</taxon>
        <taxon>Pseudomonadati</taxon>
        <taxon>Pseudomonadota</taxon>
        <taxon>Gammaproteobacteria</taxon>
        <taxon>Oceanospirillales</taxon>
        <taxon>Oceanospirillaceae</taxon>
        <taxon>Amphritea</taxon>
    </lineage>
</organism>
<proteinExistence type="predicted"/>
<accession>A0A1H9HKR7</accession>
<gene>
    <name evidence="2" type="ORF">SAMN03080615_02201</name>
</gene>
<feature type="transmembrane region" description="Helical" evidence="1">
    <location>
        <begin position="89"/>
        <end position="110"/>
    </location>
</feature>